<dbReference type="InterPro" id="IPR001242">
    <property type="entry name" value="Condensation_dom"/>
</dbReference>
<dbReference type="Gene3D" id="3.30.559.10">
    <property type="entry name" value="Chloramphenicol acetyltransferase-like domain"/>
    <property type="match status" value="1"/>
</dbReference>
<feature type="domain" description="Condensation" evidence="2">
    <location>
        <begin position="5"/>
        <end position="323"/>
    </location>
</feature>
<name>A0ABU4N248_9ACTN</name>
<evidence type="ECO:0000313" key="3">
    <source>
        <dbReference type="EMBL" id="MDX3043139.1"/>
    </source>
</evidence>
<dbReference type="Gene3D" id="3.30.559.30">
    <property type="entry name" value="Nonribosomal peptide synthetase, condensation domain"/>
    <property type="match status" value="1"/>
</dbReference>
<accession>A0ABU4N248</accession>
<sequence length="625" mass="68924">MNTDEVFPLTWGQQGAWWAQQRTDPPSWLLLSEVISVPEGTSAADVARALEVMLARHEVLRTTFRIGADGEPEQIVHRRTDLAVLAAADESEAWERLASAAFDLEREFPIRAALTVSSGKPSKLCILLHHVAVDELGKVAFSRHLRTILENIVCRAGAGDELAGAAPSPRDHARTETSESGRKMNEDALSHWRQAHHRRIHDRPPREPGHRSGKRCSLTMRSPSLLSLSREIARREKCLPATVLIAALAVCLANRNGRDSALLSMLMANRNSPDRLDAVCSVVQQGWLRIECGPDSSFRDVIRETNTALRQCLRHGRYDVGEFYAWKLGAGANDAVYDPPLVNFINGAQGHDGDCGGDDVVDVEVWDTSEASMGANDIKIIVYPCHTTVNITADDAFLTASEGDALMRGLPALLRQVRDEAGVLRSQLEGLGPAWVPPSEDWVDIDGCWARLRDLRAVLERCPGVRHARVFHEDRRGQGKELLACVVAEPEVTPASVRYALRVLRADADWFPLPHWFAIHGVLPAQPSSVSGWLTARATAEGAGDEAYRQVPEDAAERALGDVFMELHPDVTCDLAKSYAESGGRYLRMPALVERISRAGLQGLRIEDLMTATPMARLARKLERR</sequence>
<protein>
    <submittedName>
        <fullName evidence="3">Condensation domain-containing protein</fullName>
    </submittedName>
</protein>
<dbReference type="InterPro" id="IPR045851">
    <property type="entry name" value="AMP-bd_C_sf"/>
</dbReference>
<proteinExistence type="predicted"/>
<organism evidence="3 4">
    <name type="scientific">Streptomyces caniscabiei</name>
    <dbReference type="NCBI Taxonomy" id="2746961"/>
    <lineage>
        <taxon>Bacteria</taxon>
        <taxon>Bacillati</taxon>
        <taxon>Actinomycetota</taxon>
        <taxon>Actinomycetes</taxon>
        <taxon>Kitasatosporales</taxon>
        <taxon>Streptomycetaceae</taxon>
        <taxon>Streptomyces</taxon>
    </lineage>
</organism>
<comment type="caution">
    <text evidence="3">The sequence shown here is derived from an EMBL/GenBank/DDBJ whole genome shotgun (WGS) entry which is preliminary data.</text>
</comment>
<feature type="region of interest" description="Disordered" evidence="1">
    <location>
        <begin position="163"/>
        <end position="185"/>
    </location>
</feature>
<dbReference type="RefSeq" id="WP_193381947.1">
    <property type="nucleotide sequence ID" value="NZ_JABXWF010000040.1"/>
</dbReference>
<dbReference type="Pfam" id="PF00668">
    <property type="entry name" value="Condensation"/>
    <property type="match status" value="1"/>
</dbReference>
<dbReference type="PANTHER" id="PTHR45527">
    <property type="entry name" value="NONRIBOSOMAL PEPTIDE SYNTHETASE"/>
    <property type="match status" value="1"/>
</dbReference>
<keyword evidence="4" id="KW-1185">Reference proteome</keyword>
<dbReference type="SUPFAM" id="SSF52777">
    <property type="entry name" value="CoA-dependent acyltransferases"/>
    <property type="match status" value="2"/>
</dbReference>
<feature type="region of interest" description="Disordered" evidence="1">
    <location>
        <begin position="197"/>
        <end position="216"/>
    </location>
</feature>
<evidence type="ECO:0000256" key="1">
    <source>
        <dbReference type="SAM" id="MobiDB-lite"/>
    </source>
</evidence>
<dbReference type="PANTHER" id="PTHR45527:SF1">
    <property type="entry name" value="FATTY ACID SYNTHASE"/>
    <property type="match status" value="1"/>
</dbReference>
<reference evidence="3 4" key="1">
    <citation type="journal article" date="2023" name="Microb. Genom.">
        <title>Mesoterricola silvestris gen. nov., sp. nov., Mesoterricola sediminis sp. nov., Geothrix oryzae sp. nov., Geothrix edaphica sp. nov., Geothrix rubra sp. nov., and Geothrix limicola sp. nov., six novel members of Acidobacteriota isolated from soils.</title>
        <authorList>
            <person name="Weisberg A.J."/>
            <person name="Pearce E."/>
            <person name="Kramer C.G."/>
            <person name="Chang J.H."/>
            <person name="Clarke C.R."/>
        </authorList>
    </citation>
    <scope>NUCLEOTIDE SEQUENCE [LARGE SCALE GENOMIC DNA]</scope>
    <source>
        <strain evidence="3 4">NE20-4-1</strain>
    </source>
</reference>
<dbReference type="Gene3D" id="3.30.300.30">
    <property type="match status" value="1"/>
</dbReference>
<dbReference type="InterPro" id="IPR023213">
    <property type="entry name" value="CAT-like_dom_sf"/>
</dbReference>
<dbReference type="EMBL" id="JARAWJ010000047">
    <property type="protein sequence ID" value="MDX3043139.1"/>
    <property type="molecule type" value="Genomic_DNA"/>
</dbReference>
<evidence type="ECO:0000259" key="2">
    <source>
        <dbReference type="Pfam" id="PF00668"/>
    </source>
</evidence>
<gene>
    <name evidence="3" type="ORF">PV383_39115</name>
</gene>
<evidence type="ECO:0000313" key="4">
    <source>
        <dbReference type="Proteomes" id="UP001282474"/>
    </source>
</evidence>
<feature type="compositionally biased region" description="Basic and acidic residues" evidence="1">
    <location>
        <begin position="169"/>
        <end position="185"/>
    </location>
</feature>
<dbReference type="Proteomes" id="UP001282474">
    <property type="component" value="Unassembled WGS sequence"/>
</dbReference>